<proteinExistence type="predicted"/>
<evidence type="ECO:0000256" key="2">
    <source>
        <dbReference type="ARBA" id="ARBA00023157"/>
    </source>
</evidence>
<dbReference type="CDD" id="cd19941">
    <property type="entry name" value="TIL"/>
    <property type="match status" value="2"/>
</dbReference>
<dbReference type="AlphaFoldDB" id="A0A182LUK6"/>
<feature type="domain" description="TIL" evidence="4">
    <location>
        <begin position="105"/>
        <end position="159"/>
    </location>
</feature>
<feature type="compositionally biased region" description="Low complexity" evidence="3">
    <location>
        <begin position="74"/>
        <end position="88"/>
    </location>
</feature>
<protein>
    <recommendedName>
        <fullName evidence="4">TIL domain-containing protein</fullName>
    </recommendedName>
</protein>
<dbReference type="InterPro" id="IPR002919">
    <property type="entry name" value="TIL_dom"/>
</dbReference>
<keyword evidence="1" id="KW-0646">Protease inhibitor</keyword>
<evidence type="ECO:0000259" key="4">
    <source>
        <dbReference type="Pfam" id="PF01826"/>
    </source>
</evidence>
<dbReference type="FunFam" id="2.10.25.10:FF:000674">
    <property type="entry name" value="Mucin-2"/>
    <property type="match status" value="1"/>
</dbReference>
<dbReference type="SUPFAM" id="SSF57567">
    <property type="entry name" value="Serine protease inhibitors"/>
    <property type="match status" value="2"/>
</dbReference>
<dbReference type="InterPro" id="IPR036084">
    <property type="entry name" value="Ser_inhib-like_sf"/>
</dbReference>
<organism evidence="5 6">
    <name type="scientific">Anopheles culicifacies</name>
    <dbReference type="NCBI Taxonomy" id="139723"/>
    <lineage>
        <taxon>Eukaryota</taxon>
        <taxon>Metazoa</taxon>
        <taxon>Ecdysozoa</taxon>
        <taxon>Arthropoda</taxon>
        <taxon>Hexapoda</taxon>
        <taxon>Insecta</taxon>
        <taxon>Pterygota</taxon>
        <taxon>Neoptera</taxon>
        <taxon>Endopterygota</taxon>
        <taxon>Diptera</taxon>
        <taxon>Nematocera</taxon>
        <taxon>Culicoidea</taxon>
        <taxon>Culicidae</taxon>
        <taxon>Anophelinae</taxon>
        <taxon>Anopheles</taxon>
        <taxon>culicifacies species complex</taxon>
    </lineage>
</organism>
<dbReference type="PANTHER" id="PTHR23259:SF70">
    <property type="entry name" value="ACCESSORY GLAND PROTEIN ACP62F-RELATED"/>
    <property type="match status" value="1"/>
</dbReference>
<feature type="domain" description="TIL" evidence="4">
    <location>
        <begin position="8"/>
        <end position="53"/>
    </location>
</feature>
<dbReference type="EMBL" id="AXCM01005126">
    <property type="status" value="NOT_ANNOTATED_CDS"/>
    <property type="molecule type" value="Genomic_DNA"/>
</dbReference>
<feature type="compositionally biased region" description="Polar residues" evidence="3">
    <location>
        <begin position="56"/>
        <end position="66"/>
    </location>
</feature>
<evidence type="ECO:0000313" key="6">
    <source>
        <dbReference type="Proteomes" id="UP000075883"/>
    </source>
</evidence>
<evidence type="ECO:0000256" key="3">
    <source>
        <dbReference type="SAM" id="MobiDB-lite"/>
    </source>
</evidence>
<sequence length="209" mass="22870">MESLVCSSPNEEPHECGPACGDRTCSNQRRNNVVCSKQCVPGCYCKGGYVRNATPAPTTSEPVTSEVTKEPKTTEATTTTTEANTAETTTEEQEETAPPVICLDPREIYNECGSACDDRTCDNQRRSDVLCSKQCVEGCYCRNGYVRDKTGKCIPSYRCGKETPIYATSSADHVIFALVRTGTIATNGTTIIVHFIWIGTGDRFWFGFV</sequence>
<dbReference type="VEuPathDB" id="VectorBase:ACUA002339"/>
<keyword evidence="2" id="KW-1015">Disulfide bond</keyword>
<reference evidence="5" key="2">
    <citation type="submission" date="2020-05" db="UniProtKB">
        <authorList>
            <consortium name="EnsemblMetazoa"/>
        </authorList>
    </citation>
    <scope>IDENTIFICATION</scope>
    <source>
        <strain evidence="5">A-37</strain>
    </source>
</reference>
<reference evidence="6" key="1">
    <citation type="submission" date="2013-09" db="EMBL/GenBank/DDBJ databases">
        <title>The Genome Sequence of Anopheles culicifacies species A.</title>
        <authorList>
            <consortium name="The Broad Institute Genomics Platform"/>
            <person name="Neafsey D.E."/>
            <person name="Besansky N."/>
            <person name="Howell P."/>
            <person name="Walton C."/>
            <person name="Young S.K."/>
            <person name="Zeng Q."/>
            <person name="Gargeya S."/>
            <person name="Fitzgerald M."/>
            <person name="Haas B."/>
            <person name="Abouelleil A."/>
            <person name="Allen A.W."/>
            <person name="Alvarado L."/>
            <person name="Arachchi H.M."/>
            <person name="Berlin A.M."/>
            <person name="Chapman S.B."/>
            <person name="Gainer-Dewar J."/>
            <person name="Goldberg J."/>
            <person name="Griggs A."/>
            <person name="Gujja S."/>
            <person name="Hansen M."/>
            <person name="Howarth C."/>
            <person name="Imamovic A."/>
            <person name="Ireland A."/>
            <person name="Larimer J."/>
            <person name="McCowan C."/>
            <person name="Murphy C."/>
            <person name="Pearson M."/>
            <person name="Poon T.W."/>
            <person name="Priest M."/>
            <person name="Roberts A."/>
            <person name="Saif S."/>
            <person name="Shea T."/>
            <person name="Sisk P."/>
            <person name="Sykes S."/>
            <person name="Wortman J."/>
            <person name="Nusbaum C."/>
            <person name="Birren B."/>
        </authorList>
    </citation>
    <scope>NUCLEOTIDE SEQUENCE [LARGE SCALE GENOMIC DNA]</scope>
    <source>
        <strain evidence="6">A-37</strain>
    </source>
</reference>
<feature type="region of interest" description="Disordered" evidence="3">
    <location>
        <begin position="56"/>
        <end position="97"/>
    </location>
</feature>
<evidence type="ECO:0000313" key="5">
    <source>
        <dbReference type="EnsemblMetazoa" id="ACUA002339-PA"/>
    </source>
</evidence>
<dbReference type="Proteomes" id="UP000075883">
    <property type="component" value="Unassembled WGS sequence"/>
</dbReference>
<dbReference type="STRING" id="139723.A0A182LUK6"/>
<dbReference type="PANTHER" id="PTHR23259">
    <property type="entry name" value="RIDDLE"/>
    <property type="match status" value="1"/>
</dbReference>
<dbReference type="Pfam" id="PF01826">
    <property type="entry name" value="TIL"/>
    <property type="match status" value="2"/>
</dbReference>
<dbReference type="GO" id="GO:0030414">
    <property type="term" value="F:peptidase inhibitor activity"/>
    <property type="evidence" value="ECO:0007669"/>
    <property type="project" value="UniProtKB-KW"/>
</dbReference>
<keyword evidence="6" id="KW-1185">Reference proteome</keyword>
<evidence type="ECO:0000256" key="1">
    <source>
        <dbReference type="ARBA" id="ARBA00022690"/>
    </source>
</evidence>
<dbReference type="Gene3D" id="2.10.25.10">
    <property type="entry name" value="Laminin"/>
    <property type="match status" value="2"/>
</dbReference>
<accession>A0A182LUK6</accession>
<dbReference type="InterPro" id="IPR051368">
    <property type="entry name" value="SerProtInhib-TIL_Domain"/>
</dbReference>
<name>A0A182LUK6_9DIPT</name>
<dbReference type="EnsemblMetazoa" id="ACUA002339-RA">
    <property type="protein sequence ID" value="ACUA002339-PA"/>
    <property type="gene ID" value="ACUA002339"/>
</dbReference>